<dbReference type="AlphaFoldDB" id="A0A6B9ZIK0"/>
<dbReference type="PROSITE" id="PS51257">
    <property type="entry name" value="PROKAR_LIPOPROTEIN"/>
    <property type="match status" value="1"/>
</dbReference>
<protein>
    <submittedName>
        <fullName evidence="1">DUF4221 domain-containing protein</fullName>
    </submittedName>
</protein>
<evidence type="ECO:0000313" key="2">
    <source>
        <dbReference type="Proteomes" id="UP000476411"/>
    </source>
</evidence>
<sequence>MFKAPIQVNNIFVYTLFSFLQLVLFACSQNESKEAKHVFSIPDYGKIKLKESDDTLRFLFPSMPKKDIQSMNIFNDGGKDYISIYDAYSETLSIYDFNNTTIIKRFALNELFKKTELYKISIYTQNFDSIFVINRNKINLFDSSGNLRYSTDFLSSHPSAWAFFQTGNPATFKDQKIYTAVRPHMRPFIKNELKNWKILYEFDLKKNNSKLLYNLPAKFRDTISNISFLISSYCINANGRFVISFTGDTCIYETDFKDIHLAHYAQSKFQHHYLVSSTKDLLTDRNEVYWKSDTYGNIYYDNNSRLYLRVAQQGISDGNYAQKNWVKSQSLIILNDDLEVIGESIISNSLMINYGLLITQDGKLYARLNNKERGAVSFIRLTYKKA</sequence>
<dbReference type="KEGG" id="chih:GWR21_20450"/>
<gene>
    <name evidence="1" type="ORF">GWR21_20450</name>
</gene>
<dbReference type="RefSeq" id="WP_162333545.1">
    <property type="nucleotide sequence ID" value="NZ_CP048113.1"/>
</dbReference>
<evidence type="ECO:0000313" key="1">
    <source>
        <dbReference type="EMBL" id="QHS61886.1"/>
    </source>
</evidence>
<dbReference type="Proteomes" id="UP000476411">
    <property type="component" value="Chromosome"/>
</dbReference>
<organism evidence="1 2">
    <name type="scientific">Chitinophaga agri</name>
    <dbReference type="NCBI Taxonomy" id="2703787"/>
    <lineage>
        <taxon>Bacteria</taxon>
        <taxon>Pseudomonadati</taxon>
        <taxon>Bacteroidota</taxon>
        <taxon>Chitinophagia</taxon>
        <taxon>Chitinophagales</taxon>
        <taxon>Chitinophagaceae</taxon>
        <taxon>Chitinophaga</taxon>
    </lineage>
</organism>
<accession>A0A6B9ZIK0</accession>
<dbReference type="EMBL" id="CP048113">
    <property type="protein sequence ID" value="QHS61886.1"/>
    <property type="molecule type" value="Genomic_DNA"/>
</dbReference>
<keyword evidence="2" id="KW-1185">Reference proteome</keyword>
<reference evidence="1 2" key="1">
    <citation type="submission" date="2020-01" db="EMBL/GenBank/DDBJ databases">
        <title>Complete genome sequence of Chitinophaga sp. H33E-04 isolated from quinoa roots.</title>
        <authorList>
            <person name="Weon H.-Y."/>
            <person name="Lee S.A."/>
        </authorList>
    </citation>
    <scope>NUCLEOTIDE SEQUENCE [LARGE SCALE GENOMIC DNA]</scope>
    <source>
        <strain evidence="1 2">H33E-04</strain>
    </source>
</reference>
<name>A0A6B9ZIK0_9BACT</name>
<proteinExistence type="predicted"/>